<proteinExistence type="predicted"/>
<evidence type="ECO:0000259" key="2">
    <source>
        <dbReference type="Pfam" id="PF13946"/>
    </source>
</evidence>
<comment type="caution">
    <text evidence="3">The sequence shown here is derived from an EMBL/GenBank/DDBJ whole genome shotgun (WGS) entry which is preliminary data.</text>
</comment>
<dbReference type="Pfam" id="PF13946">
    <property type="entry name" value="DUF4214"/>
    <property type="match status" value="1"/>
</dbReference>
<reference evidence="3 4" key="1">
    <citation type="submission" date="2019-03" db="EMBL/GenBank/DDBJ databases">
        <title>Paracraurococcus aquatilis NE82 genome sequence.</title>
        <authorList>
            <person name="Zhao Y."/>
            <person name="Du Z."/>
        </authorList>
    </citation>
    <scope>NUCLEOTIDE SEQUENCE [LARGE SCALE GENOMIC DNA]</scope>
    <source>
        <strain evidence="3 4">NE82</strain>
    </source>
</reference>
<dbReference type="EMBL" id="SKBM01000010">
    <property type="protein sequence ID" value="TCZ61353.1"/>
    <property type="molecule type" value="Genomic_DNA"/>
</dbReference>
<dbReference type="Proteomes" id="UP000295023">
    <property type="component" value="Unassembled WGS sequence"/>
</dbReference>
<accession>A0A4R4DJJ6</accession>
<dbReference type="InterPro" id="IPR025282">
    <property type="entry name" value="DUF4214"/>
</dbReference>
<evidence type="ECO:0000313" key="4">
    <source>
        <dbReference type="Proteomes" id="UP000295023"/>
    </source>
</evidence>
<protein>
    <submittedName>
        <fullName evidence="3">DUF4214 domain-containing protein</fullName>
    </submittedName>
</protein>
<feature type="compositionally biased region" description="Gly residues" evidence="1">
    <location>
        <begin position="1"/>
        <end position="11"/>
    </location>
</feature>
<name>A0A4R4DJJ6_9PROT</name>
<sequence length="229" mass="24634">MTELMPGGGAGIRRDKGYPMDLEGPNGRHHDAADLIGGEDHDFVVNLYLALLGRWPDDGGYRRYRDLVAGRPERRLDAVREVAASEEAHRAGTRIAFGSGPAIPPGPNRVLALSLALRTEWLRHEVARLRESLGEVAGSALGPEVLEVRDAALHFEINALRREITERIEAGLGPLPEGAAAAREAAIGSVTAMLEAHVAGLVAAAEAKFEVRLRALERRVIAIEAQRGA</sequence>
<keyword evidence="4" id="KW-1185">Reference proteome</keyword>
<organism evidence="3 4">
    <name type="scientific">Roseicella aquatilis</name>
    <dbReference type="NCBI Taxonomy" id="2527868"/>
    <lineage>
        <taxon>Bacteria</taxon>
        <taxon>Pseudomonadati</taxon>
        <taxon>Pseudomonadota</taxon>
        <taxon>Alphaproteobacteria</taxon>
        <taxon>Acetobacterales</taxon>
        <taxon>Roseomonadaceae</taxon>
        <taxon>Roseicella</taxon>
    </lineage>
</organism>
<feature type="domain" description="DUF4214" evidence="2">
    <location>
        <begin position="39"/>
        <end position="89"/>
    </location>
</feature>
<gene>
    <name evidence="3" type="ORF">EXY23_12480</name>
</gene>
<dbReference type="OrthoDB" id="7285070at2"/>
<evidence type="ECO:0000256" key="1">
    <source>
        <dbReference type="SAM" id="MobiDB-lite"/>
    </source>
</evidence>
<dbReference type="AlphaFoldDB" id="A0A4R4DJJ6"/>
<feature type="region of interest" description="Disordered" evidence="1">
    <location>
        <begin position="1"/>
        <end position="26"/>
    </location>
</feature>
<evidence type="ECO:0000313" key="3">
    <source>
        <dbReference type="EMBL" id="TCZ61353.1"/>
    </source>
</evidence>